<dbReference type="GO" id="GO:0003700">
    <property type="term" value="F:DNA-binding transcription factor activity"/>
    <property type="evidence" value="ECO:0007669"/>
    <property type="project" value="InterPro"/>
</dbReference>
<gene>
    <name evidence="5" type="primary">rob_6</name>
    <name evidence="5" type="ORF">NCTC13193_04931</name>
</gene>
<dbReference type="InterPro" id="IPR020449">
    <property type="entry name" value="Tscrpt_reg_AraC-type_HTH"/>
</dbReference>
<dbReference type="PANTHER" id="PTHR47504">
    <property type="entry name" value="RIGHT ORIGIN-BINDING PROTEIN"/>
    <property type="match status" value="1"/>
</dbReference>
<proteinExistence type="predicted"/>
<dbReference type="PRINTS" id="PR00032">
    <property type="entry name" value="HTHARAC"/>
</dbReference>
<dbReference type="PROSITE" id="PS01124">
    <property type="entry name" value="HTH_ARAC_FAMILY_2"/>
    <property type="match status" value="1"/>
</dbReference>
<name>A0A448T607_SERFO</name>
<dbReference type="Pfam" id="PF12833">
    <property type="entry name" value="HTH_18"/>
    <property type="match status" value="1"/>
</dbReference>
<evidence type="ECO:0000259" key="4">
    <source>
        <dbReference type="PROSITE" id="PS01124"/>
    </source>
</evidence>
<dbReference type="RefSeq" id="WP_121607810.1">
    <property type="nucleotide sequence ID" value="NZ_CAMISF010000005.1"/>
</dbReference>
<dbReference type="SMART" id="SM00342">
    <property type="entry name" value="HTH_ARAC"/>
    <property type="match status" value="1"/>
</dbReference>
<dbReference type="Gene3D" id="3.20.80.10">
    <property type="entry name" value="Regulatory factor, effector binding domain"/>
    <property type="match status" value="1"/>
</dbReference>
<sequence>MVTQETHIKELLVWIENNLRNPLSLDIVCEKSGYSKWYLQRMFRQQTNLPLAAYIRARRLYLAAFSLRFTQKSILDISLEYQFDSQQTFSRCFKKHFSVTPSAYRKAQNCDFSHLVQSLSLNQPSDISIDYVEVKPDSYSLAGQYYSYHIDIEQLGESHATIRDGIKDRFCDEFKLNPDKLYALTNFTPDGERVKVDYFVAVDKTIAKGKSLLELPEISGGYCRFRYAGKPVALHEYIASVYTKLLPQFNLVRREGYDIAQHSYSLDGDEELYLEYEYLIPIVPDKAFAEKTSPRS</sequence>
<evidence type="ECO:0000256" key="2">
    <source>
        <dbReference type="ARBA" id="ARBA00023125"/>
    </source>
</evidence>
<dbReference type="PROSITE" id="PS00041">
    <property type="entry name" value="HTH_ARAC_FAMILY_1"/>
    <property type="match status" value="1"/>
</dbReference>
<dbReference type="InterPro" id="IPR009057">
    <property type="entry name" value="Homeodomain-like_sf"/>
</dbReference>
<dbReference type="PANTHER" id="PTHR47504:SF5">
    <property type="entry name" value="RIGHT ORIGIN-BINDING PROTEIN"/>
    <property type="match status" value="1"/>
</dbReference>
<keyword evidence="1" id="KW-0805">Transcription regulation</keyword>
<feature type="domain" description="HTH araC/xylS-type" evidence="4">
    <location>
        <begin position="9"/>
        <end position="107"/>
    </location>
</feature>
<dbReference type="InterPro" id="IPR018062">
    <property type="entry name" value="HTH_AraC-typ_CS"/>
</dbReference>
<keyword evidence="3" id="KW-0804">Transcription</keyword>
<dbReference type="Proteomes" id="UP000270487">
    <property type="component" value="Chromosome"/>
</dbReference>
<reference evidence="5 6" key="1">
    <citation type="submission" date="2018-12" db="EMBL/GenBank/DDBJ databases">
        <authorList>
            <consortium name="Pathogen Informatics"/>
        </authorList>
    </citation>
    <scope>NUCLEOTIDE SEQUENCE [LARGE SCALE GENOMIC DNA]</scope>
    <source>
        <strain evidence="5 6">NCTC13193</strain>
    </source>
</reference>
<dbReference type="EMBL" id="LR134492">
    <property type="protein sequence ID" value="VEI75338.1"/>
    <property type="molecule type" value="Genomic_DNA"/>
</dbReference>
<evidence type="ECO:0000256" key="3">
    <source>
        <dbReference type="ARBA" id="ARBA00023163"/>
    </source>
</evidence>
<dbReference type="InterPro" id="IPR018060">
    <property type="entry name" value="HTH_AraC"/>
</dbReference>
<evidence type="ECO:0000313" key="6">
    <source>
        <dbReference type="Proteomes" id="UP000270487"/>
    </source>
</evidence>
<keyword evidence="2" id="KW-0238">DNA-binding</keyword>
<dbReference type="GO" id="GO:0043565">
    <property type="term" value="F:sequence-specific DNA binding"/>
    <property type="evidence" value="ECO:0007669"/>
    <property type="project" value="InterPro"/>
</dbReference>
<dbReference type="InterPro" id="IPR050959">
    <property type="entry name" value="MarA-like"/>
</dbReference>
<dbReference type="InterPro" id="IPR011256">
    <property type="entry name" value="Reg_factor_effector_dom_sf"/>
</dbReference>
<protein>
    <submittedName>
        <fullName evidence="5">Right origin-binding protein</fullName>
    </submittedName>
</protein>
<dbReference type="Gene3D" id="1.10.10.60">
    <property type="entry name" value="Homeodomain-like"/>
    <property type="match status" value="2"/>
</dbReference>
<dbReference type="SUPFAM" id="SSF46689">
    <property type="entry name" value="Homeodomain-like"/>
    <property type="match status" value="2"/>
</dbReference>
<evidence type="ECO:0000256" key="1">
    <source>
        <dbReference type="ARBA" id="ARBA00023015"/>
    </source>
</evidence>
<dbReference type="SUPFAM" id="SSF55136">
    <property type="entry name" value="Probable bacterial effector-binding domain"/>
    <property type="match status" value="1"/>
</dbReference>
<evidence type="ECO:0000313" key="5">
    <source>
        <dbReference type="EMBL" id="VEI75338.1"/>
    </source>
</evidence>
<dbReference type="AlphaFoldDB" id="A0A448T607"/>
<organism evidence="5 6">
    <name type="scientific">Serratia fonticola</name>
    <dbReference type="NCBI Taxonomy" id="47917"/>
    <lineage>
        <taxon>Bacteria</taxon>
        <taxon>Pseudomonadati</taxon>
        <taxon>Pseudomonadota</taxon>
        <taxon>Gammaproteobacteria</taxon>
        <taxon>Enterobacterales</taxon>
        <taxon>Yersiniaceae</taxon>
        <taxon>Serratia</taxon>
    </lineage>
</organism>
<accession>A0A448T607</accession>